<evidence type="ECO:0000313" key="4">
    <source>
        <dbReference type="EMBL" id="KAJ7330785.1"/>
    </source>
</evidence>
<dbReference type="SMART" id="SM00560">
    <property type="entry name" value="LamGL"/>
    <property type="match status" value="1"/>
</dbReference>
<evidence type="ECO:0000256" key="1">
    <source>
        <dbReference type="ARBA" id="ARBA00022729"/>
    </source>
</evidence>
<keyword evidence="1" id="KW-0732">Signal</keyword>
<gene>
    <name evidence="4" type="ORF">OS493_021716</name>
</gene>
<proteinExistence type="predicted"/>
<evidence type="ECO:0000256" key="2">
    <source>
        <dbReference type="ARBA" id="ARBA00023157"/>
    </source>
</evidence>
<reference evidence="4" key="1">
    <citation type="submission" date="2023-01" db="EMBL/GenBank/DDBJ databases">
        <title>Genome assembly of the deep-sea coral Lophelia pertusa.</title>
        <authorList>
            <person name="Herrera S."/>
            <person name="Cordes E."/>
        </authorList>
    </citation>
    <scope>NUCLEOTIDE SEQUENCE</scope>
    <source>
        <strain evidence="4">USNM1676648</strain>
        <tissue evidence="4">Polyp</tissue>
    </source>
</reference>
<dbReference type="EMBL" id="MU827791">
    <property type="protein sequence ID" value="KAJ7330785.1"/>
    <property type="molecule type" value="Genomic_DNA"/>
</dbReference>
<dbReference type="InterPro" id="IPR006558">
    <property type="entry name" value="LamG-like"/>
</dbReference>
<keyword evidence="5" id="KW-1185">Reference proteome</keyword>
<dbReference type="Gene3D" id="2.60.120.200">
    <property type="match status" value="1"/>
</dbReference>
<dbReference type="OrthoDB" id="5988334at2759"/>
<accession>A0A9X0CEE4</accession>
<dbReference type="AlphaFoldDB" id="A0A9X0CEE4"/>
<dbReference type="SUPFAM" id="SSF49899">
    <property type="entry name" value="Concanavalin A-like lectins/glucanases"/>
    <property type="match status" value="1"/>
</dbReference>
<dbReference type="InterPro" id="IPR013320">
    <property type="entry name" value="ConA-like_dom_sf"/>
</dbReference>
<name>A0A9X0CEE4_9CNID</name>
<feature type="domain" description="LamG-like jellyroll fold" evidence="3">
    <location>
        <begin position="67"/>
        <end position="199"/>
    </location>
</feature>
<feature type="non-terminal residue" evidence="4">
    <location>
        <position position="1"/>
    </location>
</feature>
<organism evidence="4 5">
    <name type="scientific">Desmophyllum pertusum</name>
    <dbReference type="NCBI Taxonomy" id="174260"/>
    <lineage>
        <taxon>Eukaryota</taxon>
        <taxon>Metazoa</taxon>
        <taxon>Cnidaria</taxon>
        <taxon>Anthozoa</taxon>
        <taxon>Hexacorallia</taxon>
        <taxon>Scleractinia</taxon>
        <taxon>Caryophylliina</taxon>
        <taxon>Caryophylliidae</taxon>
        <taxon>Desmophyllum</taxon>
    </lineage>
</organism>
<dbReference type="Pfam" id="PF13385">
    <property type="entry name" value="Laminin_G_3"/>
    <property type="match status" value="1"/>
</dbReference>
<comment type="caution">
    <text evidence="4">The sequence shown here is derived from an EMBL/GenBank/DDBJ whole genome shotgun (WGS) entry which is preliminary data.</text>
</comment>
<keyword evidence="2" id="KW-1015">Disulfide bond</keyword>
<dbReference type="PANTHER" id="PTHR47635">
    <property type="entry name" value="CUB DOMAIN-CONTAINING PROTEIN"/>
    <property type="match status" value="1"/>
</dbReference>
<evidence type="ECO:0000259" key="3">
    <source>
        <dbReference type="SMART" id="SM00560"/>
    </source>
</evidence>
<dbReference type="PANTHER" id="PTHR47635:SF2">
    <property type="entry name" value="LAMG-LIKE JELLYROLL FOLD DOMAIN-CONTAINING PROTEIN"/>
    <property type="match status" value="1"/>
</dbReference>
<sequence length="230" mass="25687">IPDAKALYPLNSWYATREINNKQPQGTPVRVSLAPGPNDNEGGSYRFSGQVNSYIEFPNNGGLDVQQSITILCWVYPESLKGPLVQYTPSGSWGVSLWQVPAGLYALYPHRNYVRERYLRTDQPLPLNKWHYVGSSYDHITGIASIWLNGIRVLQRKIAVNMTVATQDDVRMGVKDGDVRYFKGRITAFQVYDAALTAKQINTMKNAGLGRNFCHLKAISSLAITLTGPH</sequence>
<dbReference type="Proteomes" id="UP001163046">
    <property type="component" value="Unassembled WGS sequence"/>
</dbReference>
<evidence type="ECO:0000313" key="5">
    <source>
        <dbReference type="Proteomes" id="UP001163046"/>
    </source>
</evidence>
<protein>
    <recommendedName>
        <fullName evidence="3">LamG-like jellyroll fold domain-containing protein</fullName>
    </recommendedName>
</protein>